<name>A0A811UG36_CERCA</name>
<organism evidence="3 4">
    <name type="scientific">Ceratitis capitata</name>
    <name type="common">Mediterranean fruit fly</name>
    <name type="synonym">Tephritis capitata</name>
    <dbReference type="NCBI Taxonomy" id="7213"/>
    <lineage>
        <taxon>Eukaryota</taxon>
        <taxon>Metazoa</taxon>
        <taxon>Ecdysozoa</taxon>
        <taxon>Arthropoda</taxon>
        <taxon>Hexapoda</taxon>
        <taxon>Insecta</taxon>
        <taxon>Pterygota</taxon>
        <taxon>Neoptera</taxon>
        <taxon>Endopterygota</taxon>
        <taxon>Diptera</taxon>
        <taxon>Brachycera</taxon>
        <taxon>Muscomorpha</taxon>
        <taxon>Tephritoidea</taxon>
        <taxon>Tephritidae</taxon>
        <taxon>Ceratitis</taxon>
        <taxon>Ceratitis</taxon>
    </lineage>
</organism>
<comment type="caution">
    <text evidence="3">The sequence shown here is derived from an EMBL/GenBank/DDBJ whole genome shotgun (WGS) entry which is preliminary data.</text>
</comment>
<sequence length="247" mass="28012">MVGLCRLCAAVRKTDMLLPMTKEVCQKIKECFTMEMCHYGDKLPKYTCCICFEALQKAFAFFKKVQESQESLKLLFADTKPKVSKANNGQTLSRTNNKQVENIRPNAKPSELDIEAIIDETNSHDKLQSENLETNNEEDVFRLYQIIQTVESSDGESLLSENDIKSNSSPKHFLENDEIELFLLEQDEVRKGTEDIAEEQEENDDVIMLEEANSVNESTVSDIILNDTVGEALRTNNGKTLKETGKI</sequence>
<keyword evidence="1" id="KW-0479">Metal-binding</keyword>
<dbReference type="GO" id="GO:0005634">
    <property type="term" value="C:nucleus"/>
    <property type="evidence" value="ECO:0007669"/>
    <property type="project" value="InterPro"/>
</dbReference>
<accession>A0A811UG36</accession>
<dbReference type="SUPFAM" id="SSF57716">
    <property type="entry name" value="Glucocorticoid receptor-like (DNA-binding domain)"/>
    <property type="match status" value="1"/>
</dbReference>
<gene>
    <name evidence="3" type="ORF">CCAP1982_LOCUS4865</name>
</gene>
<keyword evidence="1" id="KW-0862">Zinc</keyword>
<feature type="binding site" evidence="1">
    <location>
        <position position="8"/>
    </location>
    <ligand>
        <name>Zn(2+)</name>
        <dbReference type="ChEBI" id="CHEBI:29105"/>
    </ligand>
</feature>
<dbReference type="PROSITE" id="PS51915">
    <property type="entry name" value="ZAD"/>
    <property type="match status" value="1"/>
</dbReference>
<evidence type="ECO:0000313" key="4">
    <source>
        <dbReference type="Proteomes" id="UP000606786"/>
    </source>
</evidence>
<reference evidence="3" key="1">
    <citation type="submission" date="2020-11" db="EMBL/GenBank/DDBJ databases">
        <authorList>
            <person name="Whitehead M."/>
        </authorList>
    </citation>
    <scope>NUCLEOTIDE SEQUENCE</scope>
    <source>
        <strain evidence="3">EGII</strain>
    </source>
</reference>
<feature type="domain" description="ZAD" evidence="2">
    <location>
        <begin position="3"/>
        <end position="75"/>
    </location>
</feature>
<dbReference type="Proteomes" id="UP000606786">
    <property type="component" value="Unassembled WGS sequence"/>
</dbReference>
<dbReference type="OrthoDB" id="1095242at2759"/>
<feature type="binding site" evidence="1">
    <location>
        <position position="5"/>
    </location>
    <ligand>
        <name>Zn(2+)</name>
        <dbReference type="ChEBI" id="CHEBI:29105"/>
    </ligand>
</feature>
<dbReference type="EMBL" id="CAJHJT010000001">
    <property type="protein sequence ID" value="CAD6996173.1"/>
    <property type="molecule type" value="Genomic_DNA"/>
</dbReference>
<dbReference type="GO" id="GO:0008270">
    <property type="term" value="F:zinc ion binding"/>
    <property type="evidence" value="ECO:0007669"/>
    <property type="project" value="UniProtKB-UniRule"/>
</dbReference>
<evidence type="ECO:0000313" key="3">
    <source>
        <dbReference type="EMBL" id="CAD6996173.1"/>
    </source>
</evidence>
<evidence type="ECO:0000256" key="1">
    <source>
        <dbReference type="PROSITE-ProRule" id="PRU01263"/>
    </source>
</evidence>
<keyword evidence="4" id="KW-1185">Reference proteome</keyword>
<proteinExistence type="predicted"/>
<dbReference type="InterPro" id="IPR012934">
    <property type="entry name" value="Znf_AD"/>
</dbReference>
<feature type="binding site" evidence="1">
    <location>
        <position position="48"/>
    </location>
    <ligand>
        <name>Zn(2+)</name>
        <dbReference type="ChEBI" id="CHEBI:29105"/>
    </ligand>
</feature>
<protein>
    <submittedName>
        <fullName evidence="3">(Mediterranean fruit fly) hypothetical protein</fullName>
    </submittedName>
</protein>
<keyword evidence="1" id="KW-0863">Zinc-finger</keyword>
<evidence type="ECO:0000259" key="2">
    <source>
        <dbReference type="PROSITE" id="PS51915"/>
    </source>
</evidence>
<dbReference type="SMART" id="SM00868">
    <property type="entry name" value="zf-AD"/>
    <property type="match status" value="1"/>
</dbReference>
<dbReference type="AlphaFoldDB" id="A0A811UG36"/>
<feature type="binding site" evidence="1">
    <location>
        <position position="51"/>
    </location>
    <ligand>
        <name>Zn(2+)</name>
        <dbReference type="ChEBI" id="CHEBI:29105"/>
    </ligand>
</feature>